<dbReference type="RefSeq" id="WP_125383574.1">
    <property type="nucleotide sequence ID" value="NZ_CAUVBM010000030.1"/>
</dbReference>
<dbReference type="PANTHER" id="PTHR39639:SF1">
    <property type="entry name" value="DUF262 DOMAIN-CONTAINING PROTEIN"/>
    <property type="match status" value="1"/>
</dbReference>
<reference evidence="2 3" key="1">
    <citation type="submission" date="2018-11" db="EMBL/GenBank/DDBJ databases">
        <title>Species Designations Belie Phenotypic and Genotypic Heterogeneity in Oral Streptococci.</title>
        <authorList>
            <person name="Velsko I."/>
        </authorList>
    </citation>
    <scope>NUCLEOTIDE SEQUENCE [LARGE SCALE GENOMIC DNA]</scope>
    <source>
        <strain evidence="2 3">BCA6</strain>
    </source>
</reference>
<dbReference type="PANTHER" id="PTHR39639">
    <property type="entry name" value="CHROMOSOME 16, WHOLE GENOME SHOTGUN SEQUENCE"/>
    <property type="match status" value="1"/>
</dbReference>
<accession>A0A3R9KA82</accession>
<comment type="caution">
    <text evidence="2">The sequence shown here is derived from an EMBL/GenBank/DDBJ whole genome shotgun (WGS) entry which is preliminary data.</text>
</comment>
<feature type="domain" description="GmrSD restriction endonucleases N-terminal" evidence="1">
    <location>
        <begin position="89"/>
        <end position="242"/>
    </location>
</feature>
<gene>
    <name evidence="2" type="ORF">D8798_08190</name>
</gene>
<protein>
    <recommendedName>
        <fullName evidence="1">GmrSD restriction endonucleases N-terminal domain-containing protein</fullName>
    </recommendedName>
</protein>
<dbReference type="Proteomes" id="UP000272213">
    <property type="component" value="Unassembled WGS sequence"/>
</dbReference>
<name>A0A3R9KA82_STRCR</name>
<dbReference type="Pfam" id="PF03235">
    <property type="entry name" value="GmrSD_N"/>
    <property type="match status" value="1"/>
</dbReference>
<evidence type="ECO:0000259" key="1">
    <source>
        <dbReference type="Pfam" id="PF03235"/>
    </source>
</evidence>
<dbReference type="EMBL" id="RJPM01000007">
    <property type="protein sequence ID" value="RSJ75797.1"/>
    <property type="molecule type" value="Genomic_DNA"/>
</dbReference>
<sequence>MFFFYFFADNEITAVNTEELEGYDGSINASSVDDFYSQVKSNGLEISDEILEDVEEAFADLDDEEQDVVPEGFRIKHWVSNRSFGELVDMFKHNEIEKPEMQRKFVWTSLKSSRLIESIILGLPIPPLFLLEVDDNRYEIIDGYQRLTTLYNFIEGHPWTGIKSDKKNIKSRLSRKNVFPEIAGKSFKELPEEYQRKIRRSTISLVEFKQLNPGDFSSKYLIFERINTGSEKLNGMQIRKSLAYGPFIESLYSAASRSENYLSLFTSTQIKKDLHVEAFLRILAMSDIYYGKFKSSKQGIKNILDEYGEQKKSESISEEVISKLFSSLDQLLEFFEAKKLFRRVNANRDIEGILNFGILESLLGVMVFGGYKLPDNFNEKYINHMGQLFDGYLLDESHNPFSTSTGSVSSIKKRFEIFEGMLEK</sequence>
<evidence type="ECO:0000313" key="3">
    <source>
        <dbReference type="Proteomes" id="UP000272213"/>
    </source>
</evidence>
<dbReference type="InterPro" id="IPR004919">
    <property type="entry name" value="GmrSD_N"/>
</dbReference>
<evidence type="ECO:0000313" key="2">
    <source>
        <dbReference type="EMBL" id="RSJ75797.1"/>
    </source>
</evidence>
<dbReference type="AlphaFoldDB" id="A0A3R9KA82"/>
<proteinExistence type="predicted"/>
<organism evidence="2 3">
    <name type="scientific">Streptococcus cristatus</name>
    <dbReference type="NCBI Taxonomy" id="45634"/>
    <lineage>
        <taxon>Bacteria</taxon>
        <taxon>Bacillati</taxon>
        <taxon>Bacillota</taxon>
        <taxon>Bacilli</taxon>
        <taxon>Lactobacillales</taxon>
        <taxon>Streptococcaceae</taxon>
        <taxon>Streptococcus</taxon>
    </lineage>
</organism>